<dbReference type="InterPro" id="IPR011711">
    <property type="entry name" value="GntR_C"/>
</dbReference>
<evidence type="ECO:0000313" key="5">
    <source>
        <dbReference type="EMBL" id="MEW9503095.1"/>
    </source>
</evidence>
<evidence type="ECO:0000259" key="4">
    <source>
        <dbReference type="PROSITE" id="PS50949"/>
    </source>
</evidence>
<keyword evidence="2" id="KW-0238">DNA-binding</keyword>
<dbReference type="PANTHER" id="PTHR43537:SF5">
    <property type="entry name" value="UXU OPERON TRANSCRIPTIONAL REGULATOR"/>
    <property type="match status" value="1"/>
</dbReference>
<protein>
    <submittedName>
        <fullName evidence="5">FadR/GntR family transcriptional regulator</fullName>
    </submittedName>
</protein>
<dbReference type="Gene3D" id="1.20.120.530">
    <property type="entry name" value="GntR ligand-binding domain-like"/>
    <property type="match status" value="1"/>
</dbReference>
<keyword evidence="1" id="KW-0805">Transcription regulation</keyword>
<dbReference type="RefSeq" id="WP_367780583.1">
    <property type="nucleotide sequence ID" value="NZ_JBFMIA010000022.1"/>
</dbReference>
<dbReference type="SUPFAM" id="SSF48008">
    <property type="entry name" value="GntR ligand-binding domain-like"/>
    <property type="match status" value="1"/>
</dbReference>
<dbReference type="PANTHER" id="PTHR43537">
    <property type="entry name" value="TRANSCRIPTIONAL REGULATOR, GNTR FAMILY"/>
    <property type="match status" value="1"/>
</dbReference>
<keyword evidence="3" id="KW-0804">Transcription</keyword>
<dbReference type="SUPFAM" id="SSF46785">
    <property type="entry name" value="Winged helix' DNA-binding domain"/>
    <property type="match status" value="1"/>
</dbReference>
<sequence>MIIPVKKTKLSHQILIQLKKMIQDEIFPSKSKLPSENELAKMFGVSRAPVREAISVLVASGLVECRQGGGNYVNEVSLVNLLDSATLEMVSVEEVYDLLEMRTIVETAAVSLAATRHTKKDLANIKMALDEFSKTINDEQTIGDEADFLFHQEIVNASKNSFIIQTVGNLRELYKQALTFSLKKNVGHKRIREQVFQEHLSIYEAIHLKDPETAAFHMKRHLTNARIKLGDTRVKPIEL</sequence>
<dbReference type="InterPro" id="IPR036390">
    <property type="entry name" value="WH_DNA-bd_sf"/>
</dbReference>
<evidence type="ECO:0000313" key="6">
    <source>
        <dbReference type="Proteomes" id="UP001556040"/>
    </source>
</evidence>
<name>A0ABV3Q6V3_9BACL</name>
<dbReference type="PROSITE" id="PS50949">
    <property type="entry name" value="HTH_GNTR"/>
    <property type="match status" value="1"/>
</dbReference>
<dbReference type="Proteomes" id="UP001556040">
    <property type="component" value="Unassembled WGS sequence"/>
</dbReference>
<evidence type="ECO:0000256" key="2">
    <source>
        <dbReference type="ARBA" id="ARBA00023125"/>
    </source>
</evidence>
<dbReference type="PRINTS" id="PR00035">
    <property type="entry name" value="HTHGNTR"/>
</dbReference>
<dbReference type="Gene3D" id="1.10.10.10">
    <property type="entry name" value="Winged helix-like DNA-binding domain superfamily/Winged helix DNA-binding domain"/>
    <property type="match status" value="1"/>
</dbReference>
<evidence type="ECO:0000256" key="1">
    <source>
        <dbReference type="ARBA" id="ARBA00023015"/>
    </source>
</evidence>
<dbReference type="SMART" id="SM00895">
    <property type="entry name" value="FCD"/>
    <property type="match status" value="1"/>
</dbReference>
<proteinExistence type="predicted"/>
<feature type="domain" description="HTH gntR-type" evidence="4">
    <location>
        <begin position="8"/>
        <end position="76"/>
    </location>
</feature>
<dbReference type="Pfam" id="PF07729">
    <property type="entry name" value="FCD"/>
    <property type="match status" value="1"/>
</dbReference>
<dbReference type="InterPro" id="IPR008920">
    <property type="entry name" value="TF_FadR/GntR_C"/>
</dbReference>
<dbReference type="CDD" id="cd07377">
    <property type="entry name" value="WHTH_GntR"/>
    <property type="match status" value="1"/>
</dbReference>
<dbReference type="InterPro" id="IPR000524">
    <property type="entry name" value="Tscrpt_reg_HTH_GntR"/>
</dbReference>
<comment type="caution">
    <text evidence="5">The sequence shown here is derived from an EMBL/GenBank/DDBJ whole genome shotgun (WGS) entry which is preliminary data.</text>
</comment>
<dbReference type="Pfam" id="PF00392">
    <property type="entry name" value="GntR"/>
    <property type="match status" value="1"/>
</dbReference>
<reference evidence="5 6" key="1">
    <citation type="journal article" date="1979" name="Int. J. Syst. Evol. Microbiol.">
        <title>Bacillus globisporus subsp. marinus subsp. nov.</title>
        <authorList>
            <person name="Liu H."/>
        </authorList>
    </citation>
    <scope>NUCLEOTIDE SEQUENCE [LARGE SCALE GENOMIC DNA]</scope>
    <source>
        <strain evidence="5 6">DSM 1297</strain>
    </source>
</reference>
<accession>A0ABV3Q6V3</accession>
<gene>
    <name evidence="5" type="ORF">AB1471_15020</name>
</gene>
<dbReference type="SMART" id="SM00345">
    <property type="entry name" value="HTH_GNTR"/>
    <property type="match status" value="1"/>
</dbReference>
<evidence type="ECO:0000256" key="3">
    <source>
        <dbReference type="ARBA" id="ARBA00023163"/>
    </source>
</evidence>
<dbReference type="InterPro" id="IPR036388">
    <property type="entry name" value="WH-like_DNA-bd_sf"/>
</dbReference>
<dbReference type="EMBL" id="JBFMIA010000022">
    <property type="protein sequence ID" value="MEW9503095.1"/>
    <property type="molecule type" value="Genomic_DNA"/>
</dbReference>
<organism evidence="5 6">
    <name type="scientific">Jeotgalibacillus marinus</name>
    <dbReference type="NCBI Taxonomy" id="86667"/>
    <lineage>
        <taxon>Bacteria</taxon>
        <taxon>Bacillati</taxon>
        <taxon>Bacillota</taxon>
        <taxon>Bacilli</taxon>
        <taxon>Bacillales</taxon>
        <taxon>Caryophanaceae</taxon>
        <taxon>Jeotgalibacillus</taxon>
    </lineage>
</organism>
<keyword evidence="6" id="KW-1185">Reference proteome</keyword>